<evidence type="ECO:0000259" key="3">
    <source>
        <dbReference type="Pfam" id="PF25863"/>
    </source>
</evidence>
<dbReference type="RefSeq" id="WP_386435668.1">
    <property type="nucleotide sequence ID" value="NZ_JBHSBB010000027.1"/>
</dbReference>
<dbReference type="Proteomes" id="UP001595765">
    <property type="component" value="Unassembled WGS sequence"/>
</dbReference>
<comment type="caution">
    <text evidence="4">The sequence shown here is derived from an EMBL/GenBank/DDBJ whole genome shotgun (WGS) entry which is preliminary data.</text>
</comment>
<sequence length="908" mass="97558">MATAPPPVNRLTIEALLETYASGLRDRRLMLVHGHYPASAAETFTVRLGDEPRRVHVSNQTSVLGIVDAWQRHRGDASRDGDVLVVTSGIGDEHLGWDVKGHAVKRRTLTVENAEIVKQRFGARELDPRMYRETWLLEALLDAEPHGGWQRTGSVLTRDAAVRALLVARLGLARPGEGTAEVAIDADAMLAWSRTPAGPARFSELDAHERGELAHWLGETSGAAVPVLMSLVETGRGADAMARGLLGAAMADPATGPDTVLAVGGLFGQVRRADVLAFSDAVAGTLTRWIGEARHNDEARHRVNAVIERADLLALDAGLTDALRTSRFLQSSFDAQLRAVAQELTHSAVRAEGTLNDLEGHALAGLYRHRIDVAEMAVRIARWLVTPPAPVESVAYGVRTHLAEWGWVDRALNALWTGDPAGDPVIDRAYRDLYDAGRARRDGIDEQFARRLAGWTRTAAGGNPGGCLLVENVLAEVAAPLCDREASPLVLLLDGMSSAAAVQIGEEAERDGWIEAVPRPESGEQLQRLAAVSMLPSVTRISRASLLTGRALTGGQSTEAAGFADFWQQRRQTGALFHKASIEGPSGQRLSEELAAALASDAVVGAVLNTIDDALDHGQQGERTQWRTADITFLRELLAAAKAYGRPVLLVADHGHVLERGTHGASKSGGAESARWRTGIPEEGEIELSGPRVLEGGGTIVVPWREDIRYTPRKAGYHGGASLAEVTVPLLVLLPSPDGMPKDWQVLPREKATPSWWAAPKARDEEMPGTADENRAKPARRRPRPAGEGLFAETEVAVAPVSLGSSVVSSSVYSAQKEYVRRAPEAKVVAEVIDALAEAGETMSPAALAAAISATGRVKRNIDGFIATMQRLLNVEGYPVLAFIDSGHTVKLDVRLLRTQFQLEGPRT</sequence>
<feature type="domain" description="Alkaline phosphatase-like protein PglZ C-terminal" evidence="3">
    <location>
        <begin position="801"/>
        <end position="902"/>
    </location>
</feature>
<gene>
    <name evidence="4" type="primary">pglZ</name>
    <name evidence="4" type="ORF">ACFO3J_29360</name>
</gene>
<accession>A0ABV8HWU4</accession>
<evidence type="ECO:0000313" key="5">
    <source>
        <dbReference type="Proteomes" id="UP001595765"/>
    </source>
</evidence>
<dbReference type="Pfam" id="PF25863">
    <property type="entry name" value="PglZ_C"/>
    <property type="match status" value="1"/>
</dbReference>
<dbReference type="InterPro" id="IPR047992">
    <property type="entry name" value="BREX_PglZ"/>
</dbReference>
<dbReference type="InterPro" id="IPR058881">
    <property type="entry name" value="PglZ_2nd"/>
</dbReference>
<evidence type="ECO:0000313" key="4">
    <source>
        <dbReference type="EMBL" id="MFC4035547.1"/>
    </source>
</evidence>
<evidence type="ECO:0000256" key="1">
    <source>
        <dbReference type="SAM" id="MobiDB-lite"/>
    </source>
</evidence>
<feature type="domain" description="Alkaline phosphatase-like protein PglZ second" evidence="2">
    <location>
        <begin position="185"/>
        <end position="328"/>
    </location>
</feature>
<proteinExistence type="predicted"/>
<evidence type="ECO:0000259" key="2">
    <source>
        <dbReference type="Pfam" id="PF25861"/>
    </source>
</evidence>
<dbReference type="NCBIfam" id="NF033446">
    <property type="entry name" value="BREX_PglZ_2"/>
    <property type="match status" value="1"/>
</dbReference>
<dbReference type="Pfam" id="PF25861">
    <property type="entry name" value="PglZ_2nd"/>
    <property type="match status" value="1"/>
</dbReference>
<feature type="region of interest" description="Disordered" evidence="1">
    <location>
        <begin position="760"/>
        <end position="785"/>
    </location>
</feature>
<reference evidence="5" key="1">
    <citation type="journal article" date="2019" name="Int. J. Syst. Evol. Microbiol.">
        <title>The Global Catalogue of Microorganisms (GCM) 10K type strain sequencing project: providing services to taxonomists for standard genome sequencing and annotation.</title>
        <authorList>
            <consortium name="The Broad Institute Genomics Platform"/>
            <consortium name="The Broad Institute Genome Sequencing Center for Infectious Disease"/>
            <person name="Wu L."/>
            <person name="Ma J."/>
        </authorList>
    </citation>
    <scope>NUCLEOTIDE SEQUENCE [LARGE SCALE GENOMIC DNA]</scope>
    <source>
        <strain evidence="5">CGMCC 4.7237</strain>
    </source>
</reference>
<dbReference type="InterPro" id="IPR058882">
    <property type="entry name" value="PglZ_C"/>
</dbReference>
<protein>
    <submittedName>
        <fullName evidence="4">BREX-2 system phosphatase PglZ</fullName>
    </submittedName>
</protein>
<keyword evidence="5" id="KW-1185">Reference proteome</keyword>
<name>A0ABV8HWU4_9ACTN</name>
<feature type="compositionally biased region" description="Basic and acidic residues" evidence="1">
    <location>
        <begin position="761"/>
        <end position="776"/>
    </location>
</feature>
<organism evidence="4 5">
    <name type="scientific">Streptomyces polygonati</name>
    <dbReference type="NCBI Taxonomy" id="1617087"/>
    <lineage>
        <taxon>Bacteria</taxon>
        <taxon>Bacillati</taxon>
        <taxon>Actinomycetota</taxon>
        <taxon>Actinomycetes</taxon>
        <taxon>Kitasatosporales</taxon>
        <taxon>Streptomycetaceae</taxon>
        <taxon>Streptomyces</taxon>
    </lineage>
</organism>
<dbReference type="Pfam" id="PF08665">
    <property type="entry name" value="PglZ"/>
    <property type="match status" value="1"/>
</dbReference>
<dbReference type="EMBL" id="JBHSBB010000027">
    <property type="protein sequence ID" value="MFC4035547.1"/>
    <property type="molecule type" value="Genomic_DNA"/>
</dbReference>